<organism evidence="2 3">
    <name type="scientific">Eumeta variegata</name>
    <name type="common">Bagworm moth</name>
    <name type="synonym">Eumeta japonica</name>
    <dbReference type="NCBI Taxonomy" id="151549"/>
    <lineage>
        <taxon>Eukaryota</taxon>
        <taxon>Metazoa</taxon>
        <taxon>Ecdysozoa</taxon>
        <taxon>Arthropoda</taxon>
        <taxon>Hexapoda</taxon>
        <taxon>Insecta</taxon>
        <taxon>Pterygota</taxon>
        <taxon>Neoptera</taxon>
        <taxon>Endopterygota</taxon>
        <taxon>Lepidoptera</taxon>
        <taxon>Glossata</taxon>
        <taxon>Ditrysia</taxon>
        <taxon>Tineoidea</taxon>
        <taxon>Psychidae</taxon>
        <taxon>Oiketicinae</taxon>
        <taxon>Eumeta</taxon>
    </lineage>
</organism>
<feature type="region of interest" description="Disordered" evidence="1">
    <location>
        <begin position="416"/>
        <end position="440"/>
    </location>
</feature>
<evidence type="ECO:0008006" key="4">
    <source>
        <dbReference type="Google" id="ProtNLM"/>
    </source>
</evidence>
<dbReference type="Proteomes" id="UP000299102">
    <property type="component" value="Unassembled WGS sequence"/>
</dbReference>
<name>A0A4C1T7U6_EUMVA</name>
<dbReference type="PANTHER" id="PTHR47331">
    <property type="entry name" value="PHD-TYPE DOMAIN-CONTAINING PROTEIN"/>
    <property type="match status" value="1"/>
</dbReference>
<dbReference type="PANTHER" id="PTHR47331:SF5">
    <property type="entry name" value="RIBONUCLEASE H"/>
    <property type="match status" value="1"/>
</dbReference>
<keyword evidence="3" id="KW-1185">Reference proteome</keyword>
<dbReference type="InterPro" id="IPR005312">
    <property type="entry name" value="DUF1759"/>
</dbReference>
<proteinExistence type="predicted"/>
<comment type="caution">
    <text evidence="2">The sequence shown here is derived from an EMBL/GenBank/DDBJ whole genome shotgun (WGS) entry which is preliminary data.</text>
</comment>
<dbReference type="OrthoDB" id="10049357at2759"/>
<protein>
    <recommendedName>
        <fullName evidence="4">Peptidase A2 domain-containing protein</fullName>
    </recommendedName>
</protein>
<dbReference type="EMBL" id="BGZK01000036">
    <property type="protein sequence ID" value="GBP09548.1"/>
    <property type="molecule type" value="Genomic_DNA"/>
</dbReference>
<dbReference type="Pfam" id="PF03564">
    <property type="entry name" value="DUF1759"/>
    <property type="match status" value="1"/>
</dbReference>
<reference evidence="2 3" key="1">
    <citation type="journal article" date="2019" name="Commun. Biol.">
        <title>The bagworm genome reveals a unique fibroin gene that provides high tensile strength.</title>
        <authorList>
            <person name="Kono N."/>
            <person name="Nakamura H."/>
            <person name="Ohtoshi R."/>
            <person name="Tomita M."/>
            <person name="Numata K."/>
            <person name="Arakawa K."/>
        </authorList>
    </citation>
    <scope>NUCLEOTIDE SEQUENCE [LARGE SCALE GENOMIC DNA]</scope>
</reference>
<gene>
    <name evidence="2" type="ORF">EVAR_76556_1</name>
</gene>
<evidence type="ECO:0000313" key="2">
    <source>
        <dbReference type="EMBL" id="GBP09548.1"/>
    </source>
</evidence>
<evidence type="ECO:0000256" key="1">
    <source>
        <dbReference type="SAM" id="MobiDB-lite"/>
    </source>
</evidence>
<accession>A0A4C1T7U6</accession>
<sequence>MEYEAAEELAAIQKQDAEIRRELVKKRLAMNLAEIEAATECDEAEEHAVHRTEDSARRVEAWIESTPPVVNVINAAANQAGIPRREGVADDAARTTLPDRVQPGSVARREHSSERGRGLAELADAINKLARPRPIPRQVYELPSFHGNVNEWRLFKNSYEATTSTYEYKPYENLARLRMAVQGKARTAVCHLLAANSKPEDIMAALEKKFGRPEQLVDEVLKEVKVMSRLTDSGREINDFAITTRNCVAVLQEIDEEGHIHNPVLLKEILEKMTPLLRNKFAEYWMMKREGRREAKLIVLADFLEREAELAAVYARAAAAPQLSASAPGRIAERAPRRREAFKVNTQTEVTAKCPKCASEHKLAACDAFKALNSDEKWDFVKREKLCFKCITKTHPRAYCRAKGCAKCNRGHHTLLHPSTGSDARPARAAHPNESAVSETVTNIGTGESKALLKIVPVTIRAADREIKVHALLDDGATVTLLDDSVASHINAKGPRAELKLISARGHQISDRNSRRIKIKVRGPNGVERDIQCRTITRLDLPSQSLTADEISSHHHLNECHLEALRDARPLLLIGQDNWELITGSDVRRGKSGEPVASLTGLGWVVHGRRGRTTTNDGMIHCLADLELAKTVDEYREQDGPRPAFAAAYTAQIEKLIENGYARRFRIGSVAFTGDIRDMFLRVRVCAPDQRAQLFLWRGADRDSEPVYEYPNAEMAVKRDHYVDDFICSTDSVPEAAKLISDVTIVHARGLRYPGWATNAPELKKPVGGVVRGGRHRVTAQDENRTGARLDMGTGMRQSRVRRHIQEASA</sequence>
<dbReference type="AlphaFoldDB" id="A0A4C1T7U6"/>
<evidence type="ECO:0000313" key="3">
    <source>
        <dbReference type="Proteomes" id="UP000299102"/>
    </source>
</evidence>